<evidence type="ECO:0000313" key="2">
    <source>
        <dbReference type="EMBL" id="RKE95850.1"/>
    </source>
</evidence>
<gene>
    <name evidence="2" type="ORF">C8N30_0394</name>
</gene>
<accession>A0A420DNR6</accession>
<dbReference type="OrthoDB" id="7862366at2"/>
<feature type="chain" id="PRO_5019089295" evidence="1">
    <location>
        <begin position="21"/>
        <end position="136"/>
    </location>
</feature>
<evidence type="ECO:0000313" key="3">
    <source>
        <dbReference type="Proteomes" id="UP000284407"/>
    </source>
</evidence>
<dbReference type="Proteomes" id="UP000284407">
    <property type="component" value="Unassembled WGS sequence"/>
</dbReference>
<evidence type="ECO:0000256" key="1">
    <source>
        <dbReference type="SAM" id="SignalP"/>
    </source>
</evidence>
<dbReference type="EMBL" id="RAQK01000001">
    <property type="protein sequence ID" value="RKE95850.1"/>
    <property type="molecule type" value="Genomic_DNA"/>
</dbReference>
<reference evidence="2 3" key="1">
    <citation type="submission" date="2018-09" db="EMBL/GenBank/DDBJ databases">
        <title>Genomic Encyclopedia of Archaeal and Bacterial Type Strains, Phase II (KMG-II): from individual species to whole genera.</title>
        <authorList>
            <person name="Goeker M."/>
        </authorList>
    </citation>
    <scope>NUCLEOTIDE SEQUENCE [LARGE SCALE GENOMIC DNA]</scope>
    <source>
        <strain evidence="2 3">DSM 11458</strain>
    </source>
</reference>
<dbReference type="RefSeq" id="WP_025062807.1">
    <property type="nucleotide sequence ID" value="NZ_RAQK01000001.1"/>
</dbReference>
<comment type="caution">
    <text evidence="2">The sequence shown here is derived from an EMBL/GenBank/DDBJ whole genome shotgun (WGS) entry which is preliminary data.</text>
</comment>
<keyword evidence="1" id="KW-0732">Signal</keyword>
<protein>
    <submittedName>
        <fullName evidence="2">Uncharacterized protein</fullName>
    </submittedName>
</protein>
<organism evidence="2 3">
    <name type="scientific">Sulfitobacter guttiformis</name>
    <dbReference type="NCBI Taxonomy" id="74349"/>
    <lineage>
        <taxon>Bacteria</taxon>
        <taxon>Pseudomonadati</taxon>
        <taxon>Pseudomonadota</taxon>
        <taxon>Alphaproteobacteria</taxon>
        <taxon>Rhodobacterales</taxon>
        <taxon>Roseobacteraceae</taxon>
        <taxon>Sulfitobacter</taxon>
    </lineage>
</organism>
<name>A0A420DNR6_9RHOB</name>
<dbReference type="STRING" id="1443111.Z949_2353"/>
<keyword evidence="3" id="KW-1185">Reference proteome</keyword>
<dbReference type="AlphaFoldDB" id="A0A420DNR6"/>
<proteinExistence type="predicted"/>
<feature type="signal peptide" evidence="1">
    <location>
        <begin position="1"/>
        <end position="20"/>
    </location>
</feature>
<sequence length="136" mass="14016">MKIRSKFLAVFILTAAPLSAQEFTARNGVTVAAVGKGFNVTGDAGIGARGVWCGAADYARSVKGATGAQRLYIAEDRKRGFGQRGPVTFTLDPNGLTPSSTVIVGGSLGRAGANLSVGHAFGFCADHKLQRAGGRF</sequence>